<comment type="caution">
    <text evidence="1">The sequence shown here is derived from an EMBL/GenBank/DDBJ whole genome shotgun (WGS) entry which is preliminary data.</text>
</comment>
<evidence type="ECO:0000313" key="1">
    <source>
        <dbReference type="EMBL" id="MCF8590004.1"/>
    </source>
</evidence>
<gene>
    <name evidence="1" type="ORF">L5G33_16235</name>
</gene>
<name>A0ABS9IWR8_9ACTN</name>
<dbReference type="Proteomes" id="UP001200110">
    <property type="component" value="Unassembled WGS sequence"/>
</dbReference>
<reference evidence="1 2" key="1">
    <citation type="submission" date="2022-01" db="EMBL/GenBank/DDBJ databases">
        <authorList>
            <person name="Huang Y."/>
        </authorList>
    </citation>
    <scope>NUCLEOTIDE SEQUENCE [LARGE SCALE GENOMIC DNA]</scope>
    <source>
        <strain evidence="1 2">HY366</strain>
    </source>
</reference>
<evidence type="ECO:0000313" key="2">
    <source>
        <dbReference type="Proteomes" id="UP001200110"/>
    </source>
</evidence>
<dbReference type="EMBL" id="JAKKOR010000012">
    <property type="protein sequence ID" value="MCF8590004.1"/>
    <property type="molecule type" value="Genomic_DNA"/>
</dbReference>
<organism evidence="1 2">
    <name type="scientific">Gordonia liuliyuniae</name>
    <dbReference type="NCBI Taxonomy" id="2911517"/>
    <lineage>
        <taxon>Bacteria</taxon>
        <taxon>Bacillati</taxon>
        <taxon>Actinomycetota</taxon>
        <taxon>Actinomycetes</taxon>
        <taxon>Mycobacteriales</taxon>
        <taxon>Gordoniaceae</taxon>
        <taxon>Gordonia</taxon>
    </lineage>
</organism>
<sequence>MTFDAASVVLSDPSPVSTEQLAEAALAAYTVAGDVSAAVLPVLDAVSLLGEPSFNSWADVIATEDGFPLLGTGRRASTYAALMWNGARLDAAQPSPRWAPLLAALAAAGADTGLDRVGHSVLAGLGVADEAAVLLAADPLAYPTLGTLAAAVAASLVGPSEGADLADVLDLAASLAAFAPDGRSAGSGWLAGHAAASGWLAARVPADVITPMPGSVVHTLSAVAGRPVAARDSVPSKVDELLRMLR</sequence>
<protein>
    <recommendedName>
        <fullName evidence="3">MmgE/PrpD family protein</fullName>
    </recommendedName>
</protein>
<keyword evidence="2" id="KW-1185">Reference proteome</keyword>
<accession>A0ABS9IWR8</accession>
<evidence type="ECO:0008006" key="3">
    <source>
        <dbReference type="Google" id="ProtNLM"/>
    </source>
</evidence>
<proteinExistence type="predicted"/>
<dbReference type="RefSeq" id="WP_236999203.1">
    <property type="nucleotide sequence ID" value="NZ_JAKKOR010000012.1"/>
</dbReference>